<dbReference type="Pfam" id="PF06898">
    <property type="entry name" value="YqfD"/>
    <property type="match status" value="1"/>
</dbReference>
<name>A0ABR7PAD4_9FIRM</name>
<proteinExistence type="predicted"/>
<keyword evidence="3" id="KW-1185">Reference proteome</keyword>
<reference evidence="2 3" key="1">
    <citation type="submission" date="2020-08" db="EMBL/GenBank/DDBJ databases">
        <title>Genome public.</title>
        <authorList>
            <person name="Liu C."/>
            <person name="Sun Q."/>
        </authorList>
    </citation>
    <scope>NUCLEOTIDE SEQUENCE [LARGE SCALE GENOMIC DNA]</scope>
    <source>
        <strain evidence="2 3">3_YM_SP_D4_24.mj</strain>
    </source>
</reference>
<dbReference type="InterPro" id="IPR010690">
    <property type="entry name" value="YqfD"/>
</dbReference>
<keyword evidence="1" id="KW-1133">Transmembrane helix</keyword>
<gene>
    <name evidence="2" type="ORF">H8712_06980</name>
</gene>
<dbReference type="EMBL" id="JACRTP010000002">
    <property type="protein sequence ID" value="MBC8628362.1"/>
    <property type="molecule type" value="Genomic_DNA"/>
</dbReference>
<sequence>MILGKNFWKGYLRICFWGQESERFLNLCAHHKIQICQIEKHEAVYWGYVLISDFYRMDEVRRKTGTKIKIKGKYGIPFFFYRNKKRRVFFVGFLLALIAVFLLSERVWNIHVEGNVHNSTESILNYLETQDVWHGMRRDQVDCGYIAGKLRKEFPDITWVSAKLTGTRLMLEVKENESYQKEKQLQKKEMPCDLRAQKDGIILSMIVRKGKAKKKIGENCSKNEILVSGKIPIINDSQEVMGYQTVQADADIEIQYKMEYYQEFSRTYQKIIPSGETRRGYIIQAGNYYLDTSRNLKKQEYNRLLKLRQLKLTENFKLPVFYGKSIDYAIEKKERIYTKKEAEKKAEQTILRVLETLSQKGIQISENHVRIEVNKNSCVTKGSLILIEKATCQTPLKTERNNSIDEQYN</sequence>
<dbReference type="RefSeq" id="WP_022304382.1">
    <property type="nucleotide sequence ID" value="NZ_DAWEED010000082.1"/>
</dbReference>
<dbReference type="Proteomes" id="UP000661649">
    <property type="component" value="Unassembled WGS sequence"/>
</dbReference>
<accession>A0ABR7PAD4</accession>
<feature type="transmembrane region" description="Helical" evidence="1">
    <location>
        <begin position="88"/>
        <end position="108"/>
    </location>
</feature>
<evidence type="ECO:0000256" key="1">
    <source>
        <dbReference type="SAM" id="Phobius"/>
    </source>
</evidence>
<keyword evidence="1" id="KW-0472">Membrane</keyword>
<evidence type="ECO:0000313" key="3">
    <source>
        <dbReference type="Proteomes" id="UP000661649"/>
    </source>
</evidence>
<keyword evidence="1" id="KW-0812">Transmembrane</keyword>
<organism evidence="2 3">
    <name type="scientific">Blautia stercoris</name>
    <dbReference type="NCBI Taxonomy" id="871664"/>
    <lineage>
        <taxon>Bacteria</taxon>
        <taxon>Bacillati</taxon>
        <taxon>Bacillota</taxon>
        <taxon>Clostridia</taxon>
        <taxon>Lachnospirales</taxon>
        <taxon>Lachnospiraceae</taxon>
        <taxon>Blautia</taxon>
    </lineage>
</organism>
<protein>
    <submittedName>
        <fullName evidence="2">Sporulation protein YqfD</fullName>
    </submittedName>
</protein>
<comment type="caution">
    <text evidence="2">The sequence shown here is derived from an EMBL/GenBank/DDBJ whole genome shotgun (WGS) entry which is preliminary data.</text>
</comment>
<evidence type="ECO:0000313" key="2">
    <source>
        <dbReference type="EMBL" id="MBC8628362.1"/>
    </source>
</evidence>